<evidence type="ECO:0000256" key="5">
    <source>
        <dbReference type="ARBA" id="ARBA00022679"/>
    </source>
</evidence>
<feature type="domain" description="Ribosomal RNA methyltransferase FtsJ" evidence="10">
    <location>
        <begin position="24"/>
        <end position="200"/>
    </location>
</feature>
<dbReference type="Pfam" id="PF07780">
    <property type="entry name" value="Spb1_C"/>
    <property type="match status" value="1"/>
</dbReference>
<gene>
    <name evidence="13" type="ORF">AKO1_006275</name>
</gene>
<keyword evidence="6 8" id="KW-0949">S-adenosyl-L-methionine</keyword>
<keyword evidence="8" id="KW-0175">Coiled coil</keyword>
<evidence type="ECO:0000256" key="6">
    <source>
        <dbReference type="ARBA" id="ARBA00022691"/>
    </source>
</evidence>
<dbReference type="GO" id="GO:0008650">
    <property type="term" value="F:rRNA (uridine-2'-O-)-methyltransferase activity"/>
    <property type="evidence" value="ECO:0007669"/>
    <property type="project" value="TreeGrafter"/>
</dbReference>
<feature type="binding site" evidence="8">
    <location>
        <position position="58"/>
    </location>
    <ligand>
        <name>S-adenosyl-L-methionine</name>
        <dbReference type="ChEBI" id="CHEBI:59789"/>
    </ligand>
</feature>
<dbReference type="HAMAP" id="MF_03163">
    <property type="entry name" value="RNA_methyltr_E_SPB1"/>
    <property type="match status" value="1"/>
</dbReference>
<dbReference type="InterPro" id="IPR012920">
    <property type="entry name" value="rRNA_MeTfrase_SPB1-like_C"/>
</dbReference>
<evidence type="ECO:0000259" key="12">
    <source>
        <dbReference type="Pfam" id="PF11861"/>
    </source>
</evidence>
<dbReference type="InterPro" id="IPR050082">
    <property type="entry name" value="RNA_methyltr_RlmE"/>
</dbReference>
<keyword evidence="5 8" id="KW-0808">Transferase</keyword>
<evidence type="ECO:0000256" key="7">
    <source>
        <dbReference type="ARBA" id="ARBA00023242"/>
    </source>
</evidence>
<evidence type="ECO:0000256" key="3">
    <source>
        <dbReference type="ARBA" id="ARBA00022552"/>
    </source>
</evidence>
<dbReference type="FunFam" id="3.40.50.150:FF:000004">
    <property type="entry name" value="AdoMet-dependent rRNA methyltransferase SPB1"/>
    <property type="match status" value="1"/>
</dbReference>
<dbReference type="EC" id="2.1.1.-" evidence="8"/>
<comment type="function">
    <text evidence="8">Probable methyltransferase involved in the maturation of rRNA and in the biogenesis of ribosomal subunits.</text>
</comment>
<name>A0AAW2YHD7_9EUKA</name>
<accession>A0AAW2YHD7</accession>
<feature type="binding site" evidence="8">
    <location>
        <position position="117"/>
    </location>
    <ligand>
        <name>S-adenosyl-L-methionine</name>
        <dbReference type="ChEBI" id="CHEBI:59789"/>
    </ligand>
</feature>
<evidence type="ECO:0000256" key="2">
    <source>
        <dbReference type="ARBA" id="ARBA00022517"/>
    </source>
</evidence>
<keyword evidence="14" id="KW-1185">Reference proteome</keyword>
<dbReference type="PANTHER" id="PTHR10920">
    <property type="entry name" value="RIBOSOMAL RNA METHYLTRANSFERASE"/>
    <property type="match status" value="1"/>
</dbReference>
<dbReference type="HAMAP" id="MF_01547">
    <property type="entry name" value="RNA_methyltr_E"/>
    <property type="match status" value="1"/>
</dbReference>
<keyword evidence="3 8" id="KW-0698">rRNA processing</keyword>
<feature type="binding site" evidence="8">
    <location>
        <position position="76"/>
    </location>
    <ligand>
        <name>S-adenosyl-L-methionine</name>
        <dbReference type="ChEBI" id="CHEBI:59789"/>
    </ligand>
</feature>
<dbReference type="Gene3D" id="3.40.50.150">
    <property type="entry name" value="Vaccinia Virus protein VP39"/>
    <property type="match status" value="1"/>
</dbReference>
<dbReference type="InterPro" id="IPR002877">
    <property type="entry name" value="RNA_MeTrfase_FtsJ_dom"/>
</dbReference>
<feature type="active site" description="Proton acceptor" evidence="8">
    <location>
        <position position="157"/>
    </location>
</feature>
<feature type="region of interest" description="Disordered" evidence="9">
    <location>
        <begin position="583"/>
        <end position="660"/>
    </location>
</feature>
<evidence type="ECO:0000256" key="1">
    <source>
        <dbReference type="ARBA" id="ARBA00004604"/>
    </source>
</evidence>
<dbReference type="InterPro" id="IPR029063">
    <property type="entry name" value="SAM-dependent_MTases_sf"/>
</dbReference>
<dbReference type="Pfam" id="PF01728">
    <property type="entry name" value="FtsJ"/>
    <property type="match status" value="1"/>
</dbReference>
<dbReference type="PANTHER" id="PTHR10920:SF13">
    <property type="entry name" value="PRE-RRNA 2'-O-RIBOSE RNA METHYLTRANSFERASE FTSJ3"/>
    <property type="match status" value="1"/>
</dbReference>
<keyword evidence="4 8" id="KW-0489">Methyltransferase</keyword>
<dbReference type="Proteomes" id="UP001431209">
    <property type="component" value="Unassembled WGS sequence"/>
</dbReference>
<reference evidence="13 14" key="1">
    <citation type="submission" date="2024-03" db="EMBL/GenBank/DDBJ databases">
        <title>The Acrasis kona genome and developmental transcriptomes reveal deep origins of eukaryotic multicellular pathways.</title>
        <authorList>
            <person name="Sheikh S."/>
            <person name="Fu C.-J."/>
            <person name="Brown M.W."/>
            <person name="Baldauf S.L."/>
        </authorList>
    </citation>
    <scope>NUCLEOTIDE SEQUENCE [LARGE SCALE GENOMIC DNA]</scope>
    <source>
        <strain evidence="13 14">ATCC MYA-3509</strain>
    </source>
</reference>
<dbReference type="AlphaFoldDB" id="A0AAW2YHD7"/>
<sequence>MVKKTKKGKDRLDKYYHLAKEQGYRSRASFKLIQLNKKYDFLSNARVLVDLCAAPGGWLQVARKYMPMSGVVVGVDLASIKSIPHVTTVEGDITTKKTLKIMKTELRGQKADVVLHDGAPNVGSNWLKDAYTQSELVLYSLKMATDLLKPNGLFVTKVFRSKDYTSLLWVLNQLFTKVEATKPKASRNASAEIYVVCHGFKAPKEVDEKLFDPTFVFEEVETTKKVLRLSHTELNKQAKKPNRQGYEDDAHLLFKRISVAEFVDTEQPIAMLADYNELTFDDDTNSWNAKYLAHEATNDEIKHYCADIKVMGRLDFRDLLKWRQTMKAYKDSIEGDKVLQGEFPVDVDDTLSVSTGGALENPDEFLSDDPQVLQTELEELKAKSDRYKKNLLKRAKVRHAKRVPSGLEMTEKQSDLLDTVADEEAFSLEMIPDKDTLESALKEAGAYDELADEEAQLASISNSQKKRMAAAALITNKLEDSDDEDEFLEDQLDQMYDKYLDKRTKNQRRMVFSERAIVKEEKERLQEAIDQEQLNQAKRALEGFTYEPNTNPLLVDFKQAKPTNKTSLQWFGQNLFDVLHEDIPNKDDASDDDDDQQSKSKKRRTGSDSSVRTGGSKRDDDDDDDEDYETTDDEHDDEDDGSDDEEGINKMTKQDEATGEFETVPKEMIHDADTQATTLALAQKLLRKKERREFIDNAYHRYAFNDQDDAPQWFQDDERINTRKQLPITKEEINLIKQKMKEIDARPIKKVLEAQFRKKRKIQQRLSKMKERANQVANNNEMTALEKTKSLQKMYNNIKGNMNKRKRMYMVGTKAGAQKANETSRGPSARVKMVDSRLRADRRGEKKAKERKGEKVGGKRKRK</sequence>
<feature type="compositionally biased region" description="Basic and acidic residues" evidence="9">
    <location>
        <begin position="832"/>
        <end position="857"/>
    </location>
</feature>
<feature type="binding site" evidence="8">
    <location>
        <position position="92"/>
    </location>
    <ligand>
        <name>S-adenosyl-L-methionine</name>
        <dbReference type="ChEBI" id="CHEBI:59789"/>
    </ligand>
</feature>
<dbReference type="GO" id="GO:0000466">
    <property type="term" value="P:maturation of 5.8S rRNA from tricistronic rRNA transcript (SSU-rRNA, 5.8S rRNA, LSU-rRNA)"/>
    <property type="evidence" value="ECO:0007669"/>
    <property type="project" value="TreeGrafter"/>
</dbReference>
<evidence type="ECO:0000313" key="13">
    <source>
        <dbReference type="EMBL" id="KAL0476423.1"/>
    </source>
</evidence>
<comment type="subcellular location">
    <subcellularLocation>
        <location evidence="1 8">Nucleus</location>
        <location evidence="1 8">Nucleolus</location>
    </subcellularLocation>
</comment>
<feature type="domain" description="DUF3381" evidence="12">
    <location>
        <begin position="237"/>
        <end position="402"/>
    </location>
</feature>
<keyword evidence="2 8" id="KW-0690">Ribosome biogenesis</keyword>
<feature type="coiled-coil region" evidence="8">
    <location>
        <begin position="752"/>
        <end position="779"/>
    </location>
</feature>
<evidence type="ECO:0000313" key="14">
    <source>
        <dbReference type="Proteomes" id="UP001431209"/>
    </source>
</evidence>
<protein>
    <recommendedName>
        <fullName evidence="8">Putative rRNA methyltransferase</fullName>
        <ecNumber evidence="8">2.1.1.-</ecNumber>
    </recommendedName>
    <alternativeName>
        <fullName evidence="8">2'-O-ribose RNA methyltransferase SPB1 homolog</fullName>
    </alternativeName>
</protein>
<evidence type="ECO:0000259" key="11">
    <source>
        <dbReference type="Pfam" id="PF07780"/>
    </source>
</evidence>
<dbReference type="Pfam" id="PF11861">
    <property type="entry name" value="DUF3381"/>
    <property type="match status" value="1"/>
</dbReference>
<dbReference type="InterPro" id="IPR028589">
    <property type="entry name" value="SPB1-like"/>
</dbReference>
<dbReference type="InterPro" id="IPR024576">
    <property type="entry name" value="rRNA_MeTfrase_Spb1_DUF3381"/>
</dbReference>
<comment type="similarity">
    <text evidence="8">Belongs to the class I-like SAM-binding methyltransferase superfamily. RNA methyltransferase RlmE family. SPB1 subfamily.</text>
</comment>
<dbReference type="SUPFAM" id="SSF53335">
    <property type="entry name" value="S-adenosyl-L-methionine-dependent methyltransferases"/>
    <property type="match status" value="1"/>
</dbReference>
<dbReference type="GO" id="GO:0005730">
    <property type="term" value="C:nucleolus"/>
    <property type="evidence" value="ECO:0007669"/>
    <property type="project" value="UniProtKB-SubCell"/>
</dbReference>
<dbReference type="GO" id="GO:0030687">
    <property type="term" value="C:preribosome, large subunit precursor"/>
    <property type="evidence" value="ECO:0007669"/>
    <property type="project" value="TreeGrafter"/>
</dbReference>
<feature type="domain" description="Ribosomal RNA methyltransferase SPB1-like C-terminal" evidence="11">
    <location>
        <begin position="622"/>
        <end position="849"/>
    </location>
</feature>
<dbReference type="InterPro" id="IPR015507">
    <property type="entry name" value="rRNA-MeTfrase_E"/>
</dbReference>
<comment type="catalytic activity">
    <reaction evidence="8">
        <text>a ribonucleotide in rRNA + S-adenosyl-L-methionine = a 2'-O-methylribonucleotide in rRNA + S-adenosyl-L-homocysteine + H(+)</text>
        <dbReference type="Rhea" id="RHEA:48628"/>
        <dbReference type="Rhea" id="RHEA-COMP:12164"/>
        <dbReference type="Rhea" id="RHEA-COMP:12165"/>
        <dbReference type="ChEBI" id="CHEBI:15378"/>
        <dbReference type="ChEBI" id="CHEBI:57856"/>
        <dbReference type="ChEBI" id="CHEBI:59789"/>
        <dbReference type="ChEBI" id="CHEBI:90675"/>
        <dbReference type="ChEBI" id="CHEBI:90676"/>
    </reaction>
</comment>
<comment type="caution">
    <text evidence="13">The sequence shown here is derived from an EMBL/GenBank/DDBJ whole genome shotgun (WGS) entry which is preliminary data.</text>
</comment>
<proteinExistence type="inferred from homology"/>
<evidence type="ECO:0000259" key="10">
    <source>
        <dbReference type="Pfam" id="PF01728"/>
    </source>
</evidence>
<organism evidence="13 14">
    <name type="scientific">Acrasis kona</name>
    <dbReference type="NCBI Taxonomy" id="1008807"/>
    <lineage>
        <taxon>Eukaryota</taxon>
        <taxon>Discoba</taxon>
        <taxon>Heterolobosea</taxon>
        <taxon>Tetramitia</taxon>
        <taxon>Eutetramitia</taxon>
        <taxon>Acrasidae</taxon>
        <taxon>Acrasis</taxon>
    </lineage>
</organism>
<dbReference type="EMBL" id="JAOPGA020000036">
    <property type="protein sequence ID" value="KAL0476423.1"/>
    <property type="molecule type" value="Genomic_DNA"/>
</dbReference>
<dbReference type="GO" id="GO:0000463">
    <property type="term" value="P:maturation of LSU-rRNA from tricistronic rRNA transcript (SSU-rRNA, 5.8S rRNA, LSU-rRNA)"/>
    <property type="evidence" value="ECO:0007669"/>
    <property type="project" value="TreeGrafter"/>
</dbReference>
<keyword evidence="7 8" id="KW-0539">Nucleus</keyword>
<evidence type="ECO:0000256" key="8">
    <source>
        <dbReference type="HAMAP-Rule" id="MF_03163"/>
    </source>
</evidence>
<feature type="region of interest" description="Disordered" evidence="9">
    <location>
        <begin position="813"/>
        <end position="863"/>
    </location>
</feature>
<feature type="binding site" evidence="8">
    <location>
        <position position="56"/>
    </location>
    <ligand>
        <name>S-adenosyl-L-methionine</name>
        <dbReference type="ChEBI" id="CHEBI:59789"/>
    </ligand>
</feature>
<evidence type="ECO:0000256" key="4">
    <source>
        <dbReference type="ARBA" id="ARBA00022603"/>
    </source>
</evidence>
<dbReference type="GO" id="GO:0016435">
    <property type="term" value="F:rRNA (guanine) methyltransferase activity"/>
    <property type="evidence" value="ECO:0007669"/>
    <property type="project" value="TreeGrafter"/>
</dbReference>
<evidence type="ECO:0000256" key="9">
    <source>
        <dbReference type="SAM" id="MobiDB-lite"/>
    </source>
</evidence>
<feature type="compositionally biased region" description="Acidic residues" evidence="9">
    <location>
        <begin position="620"/>
        <end position="646"/>
    </location>
</feature>